<evidence type="ECO:0000256" key="8">
    <source>
        <dbReference type="SAM" id="Phobius"/>
    </source>
</evidence>
<dbReference type="InterPro" id="IPR012338">
    <property type="entry name" value="Beta-lactam/transpept-like"/>
</dbReference>
<proteinExistence type="inferred from homology"/>
<keyword evidence="8" id="KW-0472">Membrane</keyword>
<evidence type="ECO:0000313" key="12">
    <source>
        <dbReference type="Proteomes" id="UP001501510"/>
    </source>
</evidence>
<feature type="chain" id="PRO_5046885922" evidence="9">
    <location>
        <begin position="27"/>
        <end position="427"/>
    </location>
</feature>
<comment type="caution">
    <text evidence="11">The sequence shown here is derived from an EMBL/GenBank/DDBJ whole genome shotgun (WGS) entry which is preliminary data.</text>
</comment>
<keyword evidence="2 9" id="KW-0732">Signal</keyword>
<evidence type="ECO:0000256" key="6">
    <source>
        <dbReference type="ARBA" id="ARBA00023316"/>
    </source>
</evidence>
<organism evidence="11 12">
    <name type="scientific">Clostridium oceanicum</name>
    <dbReference type="NCBI Taxonomy" id="1543"/>
    <lineage>
        <taxon>Bacteria</taxon>
        <taxon>Bacillati</taxon>
        <taxon>Bacillota</taxon>
        <taxon>Clostridia</taxon>
        <taxon>Eubacteriales</taxon>
        <taxon>Clostridiaceae</taxon>
        <taxon>Clostridium</taxon>
    </lineage>
</organism>
<keyword evidence="12" id="KW-1185">Reference proteome</keyword>
<accession>A0ABP3UV45</accession>
<feature type="signal peptide" evidence="9">
    <location>
        <begin position="1"/>
        <end position="26"/>
    </location>
</feature>
<evidence type="ECO:0000256" key="2">
    <source>
        <dbReference type="ARBA" id="ARBA00022729"/>
    </source>
</evidence>
<dbReference type="GO" id="GO:0004180">
    <property type="term" value="F:carboxypeptidase activity"/>
    <property type="evidence" value="ECO:0007669"/>
    <property type="project" value="UniProtKB-KW"/>
</dbReference>
<evidence type="ECO:0000256" key="5">
    <source>
        <dbReference type="ARBA" id="ARBA00022984"/>
    </source>
</evidence>
<evidence type="ECO:0000256" key="7">
    <source>
        <dbReference type="RuleBase" id="RU004016"/>
    </source>
</evidence>
<dbReference type="Proteomes" id="UP001501510">
    <property type="component" value="Unassembled WGS sequence"/>
</dbReference>
<dbReference type="SUPFAM" id="SSF56601">
    <property type="entry name" value="beta-lactamase/transpeptidase-like"/>
    <property type="match status" value="1"/>
</dbReference>
<name>A0ABP3UV45_9CLOT</name>
<feature type="transmembrane region" description="Helical" evidence="8">
    <location>
        <begin position="390"/>
        <end position="415"/>
    </location>
</feature>
<evidence type="ECO:0000256" key="3">
    <source>
        <dbReference type="ARBA" id="ARBA00022801"/>
    </source>
</evidence>
<keyword evidence="5" id="KW-0573">Peptidoglycan synthesis</keyword>
<keyword evidence="3" id="KW-0378">Hydrolase</keyword>
<dbReference type="PANTHER" id="PTHR21581">
    <property type="entry name" value="D-ALANYL-D-ALANINE CARBOXYPEPTIDASE"/>
    <property type="match status" value="1"/>
</dbReference>
<keyword evidence="8" id="KW-1133">Transmembrane helix</keyword>
<evidence type="ECO:0000256" key="1">
    <source>
        <dbReference type="ARBA" id="ARBA00007164"/>
    </source>
</evidence>
<keyword evidence="4" id="KW-0133">Cell shape</keyword>
<protein>
    <submittedName>
        <fullName evidence="11">D-alanyl-D-alanine carboxypeptidase family protein</fullName>
    </submittedName>
</protein>
<comment type="similarity">
    <text evidence="1 7">Belongs to the peptidase S11 family.</text>
</comment>
<evidence type="ECO:0000259" key="10">
    <source>
        <dbReference type="Pfam" id="PF00768"/>
    </source>
</evidence>
<dbReference type="InterPro" id="IPR018044">
    <property type="entry name" value="Peptidase_S11"/>
</dbReference>
<dbReference type="Gene3D" id="3.40.710.10">
    <property type="entry name" value="DD-peptidase/beta-lactamase superfamily"/>
    <property type="match status" value="1"/>
</dbReference>
<gene>
    <name evidence="11" type="ORF">GCM10008906_19360</name>
</gene>
<dbReference type="Pfam" id="PF00768">
    <property type="entry name" value="Peptidase_S11"/>
    <property type="match status" value="1"/>
</dbReference>
<evidence type="ECO:0000313" key="11">
    <source>
        <dbReference type="EMBL" id="GAA0739980.1"/>
    </source>
</evidence>
<dbReference type="InterPro" id="IPR001967">
    <property type="entry name" value="Peptidase_S11_N"/>
</dbReference>
<keyword evidence="11" id="KW-0121">Carboxypeptidase</keyword>
<dbReference type="PRINTS" id="PR00725">
    <property type="entry name" value="DADACBPTASE1"/>
</dbReference>
<dbReference type="EMBL" id="BAAACG010000009">
    <property type="protein sequence ID" value="GAA0739980.1"/>
    <property type="molecule type" value="Genomic_DNA"/>
</dbReference>
<feature type="domain" description="Peptidase S11 D-alanyl-D-alanine carboxypeptidase A N-terminal" evidence="10">
    <location>
        <begin position="31"/>
        <end position="262"/>
    </location>
</feature>
<evidence type="ECO:0000256" key="9">
    <source>
        <dbReference type="SAM" id="SignalP"/>
    </source>
</evidence>
<keyword evidence="8" id="KW-0812">Transmembrane</keyword>
<sequence>MKIKQKTLTIITVLFLLFTFNSNILAASSNNNAQPNIYGKSAITIDVKTGEIIYAKNVDKTMYPASTTKLLTALLFAENKNKNDDITYTDSAKKQPAFSLNTSLHAIKVGETIKASDVMDGLLLYSGNDVAYMIADSVSGNSKKFEDAMNKKIHSFGLKNTHFVTPNGLHNKEHYTTAYDLSVISRKAFENPWVYESSHKKKSSVTTSTGTKMLIENRNKLLQKHGEEDAAAGKTGYTSQAGRCLVSLFNRNGRKILGVVLGSVYDAKDSFVFNDMEKIIDWSYSAKKTSLYKKGSKINKKDISYKPLGFGPSIKLTVPLESKDDISYYKNDVNSKELKKSINLTSVSRSSLLGKKEIGTLSLTERESKNNYKLYSSLSSSELNKKCLPIYLGAGILIIIVIILIILLMKFISFLKRRRRRKRNRYW</sequence>
<reference evidence="12" key="1">
    <citation type="journal article" date="2019" name="Int. J. Syst. Evol. Microbiol.">
        <title>The Global Catalogue of Microorganisms (GCM) 10K type strain sequencing project: providing services to taxonomists for standard genome sequencing and annotation.</title>
        <authorList>
            <consortium name="The Broad Institute Genomics Platform"/>
            <consortium name="The Broad Institute Genome Sequencing Center for Infectious Disease"/>
            <person name="Wu L."/>
            <person name="Ma J."/>
        </authorList>
    </citation>
    <scope>NUCLEOTIDE SEQUENCE [LARGE SCALE GENOMIC DNA]</scope>
    <source>
        <strain evidence="12">JCM 1407</strain>
    </source>
</reference>
<dbReference type="PANTHER" id="PTHR21581:SF26">
    <property type="entry name" value="D-ALANYL-D-ALANINE ENDOPEPTIDASE"/>
    <property type="match status" value="1"/>
</dbReference>
<evidence type="ECO:0000256" key="4">
    <source>
        <dbReference type="ARBA" id="ARBA00022960"/>
    </source>
</evidence>
<keyword evidence="6" id="KW-0961">Cell wall biogenesis/degradation</keyword>
<keyword evidence="11" id="KW-0645">Protease</keyword>